<reference evidence="1 2" key="1">
    <citation type="submission" date="2022-12" db="EMBL/GenBank/DDBJ databases">
        <title>Chromosome-level genome of Tegillarca granosa.</title>
        <authorList>
            <person name="Kim J."/>
        </authorList>
    </citation>
    <scope>NUCLEOTIDE SEQUENCE [LARGE SCALE GENOMIC DNA]</scope>
    <source>
        <strain evidence="1">Teg-2019</strain>
        <tissue evidence="1">Adductor muscle</tissue>
    </source>
</reference>
<evidence type="ECO:0000313" key="2">
    <source>
        <dbReference type="Proteomes" id="UP001217089"/>
    </source>
</evidence>
<organism evidence="1 2">
    <name type="scientific">Tegillarca granosa</name>
    <name type="common">Malaysian cockle</name>
    <name type="synonym">Anadara granosa</name>
    <dbReference type="NCBI Taxonomy" id="220873"/>
    <lineage>
        <taxon>Eukaryota</taxon>
        <taxon>Metazoa</taxon>
        <taxon>Spiralia</taxon>
        <taxon>Lophotrochozoa</taxon>
        <taxon>Mollusca</taxon>
        <taxon>Bivalvia</taxon>
        <taxon>Autobranchia</taxon>
        <taxon>Pteriomorphia</taxon>
        <taxon>Arcoida</taxon>
        <taxon>Arcoidea</taxon>
        <taxon>Arcidae</taxon>
        <taxon>Tegillarca</taxon>
    </lineage>
</organism>
<gene>
    <name evidence="1" type="ORF">KUTeg_017957</name>
</gene>
<accession>A0ABQ9EGF0</accession>
<keyword evidence="2" id="KW-1185">Reference proteome</keyword>
<protein>
    <submittedName>
        <fullName evidence="1">Uncharacterized protein</fullName>
    </submittedName>
</protein>
<comment type="caution">
    <text evidence="1">The sequence shown here is derived from an EMBL/GenBank/DDBJ whole genome shotgun (WGS) entry which is preliminary data.</text>
</comment>
<proteinExistence type="predicted"/>
<evidence type="ECO:0000313" key="1">
    <source>
        <dbReference type="EMBL" id="KAJ8304374.1"/>
    </source>
</evidence>
<sequence>MCNFYTLYYTYHKTNTLDVQYCFKDAQTFHWKEYLKNIPNSNASSVDGIPEFQRTDPFVKASSHRHPKHVQNQDLINVLQYKLIGRNLSNKYCTLKLMTKQLNKYQEPVVSYDCHIQRYLYIETLWLLCNEKQIIEITNSVCCALGFKCERLGNIRS</sequence>
<dbReference type="EMBL" id="JARBDR010000903">
    <property type="protein sequence ID" value="KAJ8304374.1"/>
    <property type="molecule type" value="Genomic_DNA"/>
</dbReference>
<dbReference type="Proteomes" id="UP001217089">
    <property type="component" value="Unassembled WGS sequence"/>
</dbReference>
<name>A0ABQ9EGF0_TEGGR</name>